<sequence>MEESVFHGSRVSANGEGSPTRAANHSPHHRQYSSTCWQRPAGGRTRDEEEGTEERDGWMDQITELTLPSYSRRESTSGAMYAGVPTVDLGREWSNDDCSSIQETNAKGDLYLKIRMDLALRGEGEEVLRMDNLGVTEVADLEARRRAAIEQRVLQFQIAVADLLKTADWFSNLG</sequence>
<dbReference type="Proteomes" id="UP000287651">
    <property type="component" value="Unassembled WGS sequence"/>
</dbReference>
<organism evidence="2 3">
    <name type="scientific">Ensete ventricosum</name>
    <name type="common">Abyssinian banana</name>
    <name type="synonym">Musa ensete</name>
    <dbReference type="NCBI Taxonomy" id="4639"/>
    <lineage>
        <taxon>Eukaryota</taxon>
        <taxon>Viridiplantae</taxon>
        <taxon>Streptophyta</taxon>
        <taxon>Embryophyta</taxon>
        <taxon>Tracheophyta</taxon>
        <taxon>Spermatophyta</taxon>
        <taxon>Magnoliopsida</taxon>
        <taxon>Liliopsida</taxon>
        <taxon>Zingiberales</taxon>
        <taxon>Musaceae</taxon>
        <taxon>Ensete</taxon>
    </lineage>
</organism>
<feature type="compositionally biased region" description="Polar residues" evidence="1">
    <location>
        <begin position="11"/>
        <end position="23"/>
    </location>
</feature>
<evidence type="ECO:0000256" key="1">
    <source>
        <dbReference type="SAM" id="MobiDB-lite"/>
    </source>
</evidence>
<dbReference type="AlphaFoldDB" id="A0A426Y6V4"/>
<comment type="caution">
    <text evidence="2">The sequence shown here is derived from an EMBL/GenBank/DDBJ whole genome shotgun (WGS) entry which is preliminary data.</text>
</comment>
<gene>
    <name evidence="2" type="ORF">B296_00049509</name>
</gene>
<evidence type="ECO:0000313" key="3">
    <source>
        <dbReference type="Proteomes" id="UP000287651"/>
    </source>
</evidence>
<feature type="region of interest" description="Disordered" evidence="1">
    <location>
        <begin position="1"/>
        <end position="55"/>
    </location>
</feature>
<name>A0A426Y6V4_ENSVE</name>
<evidence type="ECO:0000313" key="2">
    <source>
        <dbReference type="EMBL" id="RRT47515.1"/>
    </source>
</evidence>
<protein>
    <submittedName>
        <fullName evidence="2">Uncharacterized protein</fullName>
    </submittedName>
</protein>
<reference evidence="2 3" key="1">
    <citation type="journal article" date="2014" name="Agronomy (Basel)">
        <title>A Draft Genome Sequence for Ensete ventricosum, the Drought-Tolerant Tree Against Hunger.</title>
        <authorList>
            <person name="Harrison J."/>
            <person name="Moore K.A."/>
            <person name="Paszkiewicz K."/>
            <person name="Jones T."/>
            <person name="Grant M."/>
            <person name="Ambacheew D."/>
            <person name="Muzemil S."/>
            <person name="Studholme D.J."/>
        </authorList>
    </citation>
    <scope>NUCLEOTIDE SEQUENCE [LARGE SCALE GENOMIC DNA]</scope>
</reference>
<dbReference type="EMBL" id="AMZH03014508">
    <property type="protein sequence ID" value="RRT47515.1"/>
    <property type="molecule type" value="Genomic_DNA"/>
</dbReference>
<proteinExistence type="predicted"/>
<accession>A0A426Y6V4</accession>